<dbReference type="GO" id="GO:0003676">
    <property type="term" value="F:nucleic acid binding"/>
    <property type="evidence" value="ECO:0007669"/>
    <property type="project" value="InterPro"/>
</dbReference>
<name>A0A446BL55_9PEZI</name>
<keyword evidence="6" id="KW-0863">Zinc-finger</keyword>
<dbReference type="PANTHER" id="PTHR13182">
    <property type="entry name" value="ZINC FINGER PROTEIN 622"/>
    <property type="match status" value="1"/>
</dbReference>
<dbReference type="GO" id="GO:0008270">
    <property type="term" value="F:zinc ion binding"/>
    <property type="evidence" value="ECO:0007669"/>
    <property type="project" value="UniProtKB-KW"/>
</dbReference>
<reference evidence="11 12" key="1">
    <citation type="submission" date="2018-04" db="EMBL/GenBank/DDBJ databases">
        <authorList>
            <person name="Huttner S."/>
            <person name="Dainat J."/>
        </authorList>
    </citation>
    <scope>NUCLEOTIDE SEQUENCE [LARGE SCALE GENOMIC DNA]</scope>
</reference>
<gene>
    <name evidence="11" type="ORF">TT172_LOCUS5642</name>
</gene>
<evidence type="ECO:0000313" key="12">
    <source>
        <dbReference type="Proteomes" id="UP000289323"/>
    </source>
</evidence>
<evidence type="ECO:0000259" key="10">
    <source>
        <dbReference type="PROSITE" id="PS00028"/>
    </source>
</evidence>
<feature type="compositionally biased region" description="Acidic residues" evidence="9">
    <location>
        <begin position="366"/>
        <end position="381"/>
    </location>
</feature>
<organism evidence="11 12">
    <name type="scientific">Thermothielavioides terrestris</name>
    <dbReference type="NCBI Taxonomy" id="2587410"/>
    <lineage>
        <taxon>Eukaryota</taxon>
        <taxon>Fungi</taxon>
        <taxon>Dikarya</taxon>
        <taxon>Ascomycota</taxon>
        <taxon>Pezizomycotina</taxon>
        <taxon>Sordariomycetes</taxon>
        <taxon>Sordariomycetidae</taxon>
        <taxon>Sordariales</taxon>
        <taxon>Chaetomiaceae</taxon>
        <taxon>Thermothielavioides</taxon>
    </lineage>
</organism>
<evidence type="ECO:0000256" key="7">
    <source>
        <dbReference type="ARBA" id="ARBA00022833"/>
    </source>
</evidence>
<sequence>MATVIGSRYAPSSGVSNMESGALHPYTCNTCQVAFRNSDLQRAHMRSDWHRYNLKRRVASLPPISSEIFNEKVLQARAETTAQADKAGFERACEICQKTYYSENSFRNHLSSAKHKARVAALAAQPNRKVDDEASSMSFSLGEPAADSVVDSDAEEEFNEVVEGLRTTGLHDSTSPVKRPSNPHLSAEAQNKPEHPVSQTSSEEESPSRTPLAPTPIASKPAAPAPTLTPSLKTCLFCNHESPTPPLNVAHMESVHGMFIPEKKYLVDLEGLLGYLQERVFALNECLGCGKVKANVYAVQTHMRDKGHCHIPYITEEEQLDIGEFYDFRSTYSDEEGDWEDESEDNEQQNETPKLGAKRETKLTGEDGDEVMEDENWETDSEASSLDSDDLHAVPAEGHDHEHGRPDKHPHHSRSSARAHRQADGWHAHSHKRARAVFYDDYELHLPSGKSVGHRSLSKYYRQNLYNHPTAEERAERLAIEAAERENEMDVDGSARPGRDAAARGRALVTRDMKGLGVTALSDRRVRNVINKGRRQEWENQKNKGMLHARLAIKEKAAHPATYLR</sequence>
<dbReference type="PANTHER" id="PTHR13182:SF8">
    <property type="entry name" value="CYTOPLASMIC 60S SUBUNIT BIOGENESIS FACTOR ZNF622"/>
    <property type="match status" value="1"/>
</dbReference>
<evidence type="ECO:0000256" key="2">
    <source>
        <dbReference type="ARBA" id="ARBA00022490"/>
    </source>
</evidence>
<evidence type="ECO:0000313" key="11">
    <source>
        <dbReference type="EMBL" id="SPQ23223.1"/>
    </source>
</evidence>
<evidence type="ECO:0000256" key="5">
    <source>
        <dbReference type="ARBA" id="ARBA00022737"/>
    </source>
</evidence>
<dbReference type="InterPro" id="IPR041661">
    <property type="entry name" value="ZN622/Rei1/Reh1_Znf-C2H2"/>
</dbReference>
<protein>
    <submittedName>
        <fullName evidence="11">B87a1d5a-f31d-4cf6-a5d7-e9455e3d8695</fullName>
    </submittedName>
</protein>
<dbReference type="Proteomes" id="UP000289323">
    <property type="component" value="Unassembled WGS sequence"/>
</dbReference>
<evidence type="ECO:0000256" key="6">
    <source>
        <dbReference type="ARBA" id="ARBA00022771"/>
    </source>
</evidence>
<feature type="region of interest" description="Disordered" evidence="9">
    <location>
        <begin position="333"/>
        <end position="429"/>
    </location>
</feature>
<accession>A0A446BL55</accession>
<dbReference type="Pfam" id="PF00096">
    <property type="entry name" value="zf-C2H2"/>
    <property type="match status" value="1"/>
</dbReference>
<dbReference type="SUPFAM" id="SSF57667">
    <property type="entry name" value="beta-beta-alpha zinc fingers"/>
    <property type="match status" value="3"/>
</dbReference>
<dbReference type="GO" id="GO:0042273">
    <property type="term" value="P:ribosomal large subunit biogenesis"/>
    <property type="evidence" value="ECO:0007669"/>
    <property type="project" value="TreeGrafter"/>
</dbReference>
<dbReference type="SMART" id="SM00355">
    <property type="entry name" value="ZnF_C2H2"/>
    <property type="match status" value="4"/>
</dbReference>
<feature type="compositionally biased region" description="Basic residues" evidence="9">
    <location>
        <begin position="408"/>
        <end position="420"/>
    </location>
</feature>
<keyword evidence="4" id="KW-0479">Metal-binding</keyword>
<dbReference type="GO" id="GO:0005737">
    <property type="term" value="C:cytoplasm"/>
    <property type="evidence" value="ECO:0007669"/>
    <property type="project" value="UniProtKB-SubCell"/>
</dbReference>
<dbReference type="InterPro" id="IPR040025">
    <property type="entry name" value="Znf622/Rei1/Reh1"/>
</dbReference>
<dbReference type="SMART" id="SM00451">
    <property type="entry name" value="ZnF_U1"/>
    <property type="match status" value="2"/>
</dbReference>
<comment type="similarity">
    <text evidence="8">Belongs to the REI1 family.</text>
</comment>
<proteinExistence type="inferred from homology"/>
<feature type="region of interest" description="Disordered" evidence="9">
    <location>
        <begin position="485"/>
        <end position="504"/>
    </location>
</feature>
<dbReference type="Pfam" id="PF12874">
    <property type="entry name" value="zf-met"/>
    <property type="match status" value="1"/>
</dbReference>
<keyword evidence="7" id="KW-0862">Zinc</keyword>
<dbReference type="Gene3D" id="3.30.160.60">
    <property type="entry name" value="Classic Zinc Finger"/>
    <property type="match status" value="1"/>
</dbReference>
<feature type="region of interest" description="Disordered" evidence="9">
    <location>
        <begin position="166"/>
        <end position="225"/>
    </location>
</feature>
<comment type="subcellular location">
    <subcellularLocation>
        <location evidence="1">Cytoplasm</location>
    </subcellularLocation>
</comment>
<feature type="domain" description="C2H2-type" evidence="10">
    <location>
        <begin position="93"/>
        <end position="115"/>
    </location>
</feature>
<evidence type="ECO:0000256" key="4">
    <source>
        <dbReference type="ARBA" id="ARBA00022723"/>
    </source>
</evidence>
<dbReference type="InterPro" id="IPR013087">
    <property type="entry name" value="Znf_C2H2_type"/>
</dbReference>
<dbReference type="Pfam" id="PF12756">
    <property type="entry name" value="zf-C2H2_2"/>
    <property type="match status" value="1"/>
</dbReference>
<evidence type="ECO:0000256" key="1">
    <source>
        <dbReference type="ARBA" id="ARBA00004496"/>
    </source>
</evidence>
<feature type="domain" description="C2H2-type" evidence="10">
    <location>
        <begin position="28"/>
        <end position="50"/>
    </location>
</feature>
<dbReference type="EMBL" id="OUUZ01000010">
    <property type="protein sequence ID" value="SPQ23223.1"/>
    <property type="molecule type" value="Genomic_DNA"/>
</dbReference>
<dbReference type="PROSITE" id="PS00028">
    <property type="entry name" value="ZINC_FINGER_C2H2_1"/>
    <property type="match status" value="2"/>
</dbReference>
<keyword evidence="2" id="KW-0963">Cytoplasm</keyword>
<keyword evidence="5" id="KW-0677">Repeat</keyword>
<dbReference type="InterPro" id="IPR036236">
    <property type="entry name" value="Znf_C2H2_sf"/>
</dbReference>
<dbReference type="GO" id="GO:0030687">
    <property type="term" value="C:preribosome, large subunit precursor"/>
    <property type="evidence" value="ECO:0007669"/>
    <property type="project" value="TreeGrafter"/>
</dbReference>
<dbReference type="AlphaFoldDB" id="A0A446BL55"/>
<evidence type="ECO:0000256" key="3">
    <source>
        <dbReference type="ARBA" id="ARBA00022517"/>
    </source>
</evidence>
<feature type="compositionally biased region" description="Acidic residues" evidence="9">
    <location>
        <begin position="333"/>
        <end position="348"/>
    </location>
</feature>
<keyword evidence="3" id="KW-0690">Ribosome biogenesis</keyword>
<feature type="compositionally biased region" description="Basic and acidic residues" evidence="9">
    <location>
        <begin position="389"/>
        <end position="407"/>
    </location>
</feature>
<evidence type="ECO:0000256" key="8">
    <source>
        <dbReference type="ARBA" id="ARBA00034126"/>
    </source>
</evidence>
<dbReference type="InterPro" id="IPR003604">
    <property type="entry name" value="Matrin/U1-like-C_Znf_C2H2"/>
</dbReference>
<evidence type="ECO:0000256" key="9">
    <source>
        <dbReference type="SAM" id="MobiDB-lite"/>
    </source>
</evidence>